<dbReference type="EMBL" id="CAXAMN010021112">
    <property type="protein sequence ID" value="CAK9057106.1"/>
    <property type="molecule type" value="Genomic_DNA"/>
</dbReference>
<protein>
    <recommendedName>
        <fullName evidence="3">F-box domain-containing protein</fullName>
    </recommendedName>
</protein>
<dbReference type="Gene3D" id="3.30.300.20">
    <property type="match status" value="1"/>
</dbReference>
<organism evidence="1 2">
    <name type="scientific">Durusdinium trenchii</name>
    <dbReference type="NCBI Taxonomy" id="1381693"/>
    <lineage>
        <taxon>Eukaryota</taxon>
        <taxon>Sar</taxon>
        <taxon>Alveolata</taxon>
        <taxon>Dinophyceae</taxon>
        <taxon>Suessiales</taxon>
        <taxon>Symbiodiniaceae</taxon>
        <taxon>Durusdinium</taxon>
    </lineage>
</organism>
<dbReference type="Proteomes" id="UP001642484">
    <property type="component" value="Unassembled WGS sequence"/>
</dbReference>
<dbReference type="InterPro" id="IPR015946">
    <property type="entry name" value="KH_dom-like_a/b"/>
</dbReference>
<sequence length="300" mass="33568">MACYLLRASYGRPLIPVLEAAARHCLCLSRHSFGTGTKQLVASRPRISQTPTVSLKSDLDSLAAELNATPGIADALIPWDNSERQLQSPAKGMVAQQQEVWHQQLSEDRILEWQNRMQIQKALLRKALAGAKKAPTVVDDLPPETVEEIFSALVVDPQRELALRRDYRRVESLALQLEHVLACPTPQLKKLLQGRPVRISRVEPSSEANTALVLFECDDEEKLSLQKRLTRAARVVGTALARRLCLNSVPTLEFAPVSEMDKNTTAETGLSLTSSPRLQKRSRRILIHKAMQSWAKTMNW</sequence>
<dbReference type="SUPFAM" id="SSF89919">
    <property type="entry name" value="Ribosome-binding factor A, RbfA"/>
    <property type="match status" value="1"/>
</dbReference>
<evidence type="ECO:0000313" key="1">
    <source>
        <dbReference type="EMBL" id="CAK9057106.1"/>
    </source>
</evidence>
<accession>A0ABP0N038</accession>
<keyword evidence="2" id="KW-1185">Reference proteome</keyword>
<name>A0ABP0N038_9DINO</name>
<dbReference type="InterPro" id="IPR023799">
    <property type="entry name" value="RbfA_dom_sf"/>
</dbReference>
<gene>
    <name evidence="1" type="ORF">CCMP2556_LOCUS28213</name>
</gene>
<reference evidence="1 2" key="1">
    <citation type="submission" date="2024-02" db="EMBL/GenBank/DDBJ databases">
        <authorList>
            <person name="Chen Y."/>
            <person name="Shah S."/>
            <person name="Dougan E. K."/>
            <person name="Thang M."/>
            <person name="Chan C."/>
        </authorList>
    </citation>
    <scope>NUCLEOTIDE SEQUENCE [LARGE SCALE GENOMIC DNA]</scope>
</reference>
<comment type="caution">
    <text evidence="1">The sequence shown here is derived from an EMBL/GenBank/DDBJ whole genome shotgun (WGS) entry which is preliminary data.</text>
</comment>
<evidence type="ECO:0008006" key="3">
    <source>
        <dbReference type="Google" id="ProtNLM"/>
    </source>
</evidence>
<proteinExistence type="predicted"/>
<evidence type="ECO:0000313" key="2">
    <source>
        <dbReference type="Proteomes" id="UP001642484"/>
    </source>
</evidence>